<proteinExistence type="predicted"/>
<dbReference type="AlphaFoldDB" id="A0A0F4ZLT6"/>
<keyword evidence="6" id="KW-1185">Reference proteome</keyword>
<evidence type="ECO:0000256" key="4">
    <source>
        <dbReference type="SAM" id="MobiDB-lite"/>
    </source>
</evidence>
<dbReference type="Proteomes" id="UP000033483">
    <property type="component" value="Unassembled WGS sequence"/>
</dbReference>
<evidence type="ECO:0000256" key="3">
    <source>
        <dbReference type="ARBA" id="ARBA00023288"/>
    </source>
</evidence>
<dbReference type="InterPro" id="IPR031632">
    <property type="entry name" value="SVIP"/>
</dbReference>
<dbReference type="EMBL" id="LAEV01000051">
    <property type="protein sequence ID" value="KKA31101.1"/>
    <property type="molecule type" value="Genomic_DNA"/>
</dbReference>
<accession>A0A0F4ZLT6</accession>
<evidence type="ECO:0000256" key="2">
    <source>
        <dbReference type="ARBA" id="ARBA00023139"/>
    </source>
</evidence>
<gene>
    <name evidence="5" type="ORF">TD95_000581</name>
</gene>
<dbReference type="OrthoDB" id="5415072at2759"/>
<evidence type="ECO:0000256" key="1">
    <source>
        <dbReference type="ARBA" id="ARBA00022707"/>
    </source>
</evidence>
<protein>
    <submittedName>
        <fullName evidence="5">Uncharacterized protein</fullName>
    </submittedName>
</protein>
<evidence type="ECO:0000313" key="6">
    <source>
        <dbReference type="Proteomes" id="UP000033483"/>
    </source>
</evidence>
<organism evidence="5 6">
    <name type="scientific">Thielaviopsis punctulata</name>
    <dbReference type="NCBI Taxonomy" id="72032"/>
    <lineage>
        <taxon>Eukaryota</taxon>
        <taxon>Fungi</taxon>
        <taxon>Dikarya</taxon>
        <taxon>Ascomycota</taxon>
        <taxon>Pezizomycotina</taxon>
        <taxon>Sordariomycetes</taxon>
        <taxon>Hypocreomycetidae</taxon>
        <taxon>Microascales</taxon>
        <taxon>Ceratocystidaceae</taxon>
        <taxon>Thielaviopsis</taxon>
    </lineage>
</organism>
<feature type="compositionally biased region" description="Low complexity" evidence="4">
    <location>
        <begin position="54"/>
        <end position="72"/>
    </location>
</feature>
<feature type="compositionally biased region" description="Basic and acidic residues" evidence="4">
    <location>
        <begin position="100"/>
        <end position="109"/>
    </location>
</feature>
<keyword evidence="2" id="KW-0564">Palmitate</keyword>
<evidence type="ECO:0000313" key="5">
    <source>
        <dbReference type="EMBL" id="KKA31101.1"/>
    </source>
</evidence>
<reference evidence="5 6" key="1">
    <citation type="submission" date="2015-03" db="EMBL/GenBank/DDBJ databases">
        <authorList>
            <person name="Radwan O."/>
            <person name="Al-Naeli F.A."/>
            <person name="Rendon G.A."/>
            <person name="Fields C."/>
        </authorList>
    </citation>
    <scope>NUCLEOTIDE SEQUENCE [LARGE SCALE GENOMIC DNA]</scope>
    <source>
        <strain evidence="5">CR-DP1</strain>
    </source>
</reference>
<comment type="caution">
    <text evidence="5">The sequence shown here is derived from an EMBL/GenBank/DDBJ whole genome shotgun (WGS) entry which is preliminary data.</text>
</comment>
<keyword evidence="1" id="KW-0519">Myristate</keyword>
<dbReference type="Pfam" id="PF15811">
    <property type="entry name" value="SVIP"/>
    <property type="match status" value="1"/>
</dbReference>
<feature type="region of interest" description="Disordered" evidence="4">
    <location>
        <begin position="1"/>
        <end position="109"/>
    </location>
</feature>
<feature type="compositionally biased region" description="Basic and acidic residues" evidence="4">
    <location>
        <begin position="73"/>
        <end position="90"/>
    </location>
</feature>
<keyword evidence="3" id="KW-0449">Lipoprotein</keyword>
<sequence>MGCLCGKTDPDSFSSPGRVLGAAPPQGPRTASMPKTLASPRSGTAGLASPPPTITTTATAAVGAGAQGPPNEARQRAAEAASRRAQESKFKGRLGAQLDTQRRKSDKAILNEASNEAARARQLDATAETLRHN</sequence>
<name>A0A0F4ZLT6_9PEZI</name>
<feature type="region of interest" description="Disordered" evidence="4">
    <location>
        <begin position="114"/>
        <end position="133"/>
    </location>
</feature>